<dbReference type="AlphaFoldDB" id="A0A0M3IYV8"/>
<sequence>MYIVHNKDLKLDGKSATQLNGYGGFNIAELPFFSISRLLFLQHFNGIIACASLRGGSEYGEKWHEAGMRHQKQNVFDDFIAAAEFLIKNKYTSPEKLCIQGGSNGGLLVAACSQQRPELYGAVINRVGVLDMLRFHKFTIGGAWIPEYGNPDKASDFPYIYQYSPLHNIRMPPNGVQWPSTLLMTADHDDRVVPSHSLKYIAQLYEVVHNASGVQRNPILIRVEVRAGHGSGKPTCKVVSLFERAILFHISHSLSRMSRIP</sequence>
<dbReference type="GO" id="GO:0005829">
    <property type="term" value="C:cytosol"/>
    <property type="evidence" value="ECO:0007669"/>
    <property type="project" value="TreeGrafter"/>
</dbReference>
<dbReference type="InterPro" id="IPR051167">
    <property type="entry name" value="Prolyl_oligopep/macrocyclase"/>
</dbReference>
<evidence type="ECO:0000256" key="7">
    <source>
        <dbReference type="RuleBase" id="RU368024"/>
    </source>
</evidence>
<keyword evidence="4 7" id="KW-0645">Protease</keyword>
<dbReference type="InterPro" id="IPR002471">
    <property type="entry name" value="Pept_S9_AS"/>
</dbReference>
<organism evidence="11">
    <name type="scientific">Anisakis simplex</name>
    <name type="common">Herring worm</name>
    <dbReference type="NCBI Taxonomy" id="6269"/>
    <lineage>
        <taxon>Eukaryota</taxon>
        <taxon>Metazoa</taxon>
        <taxon>Ecdysozoa</taxon>
        <taxon>Nematoda</taxon>
        <taxon>Chromadorea</taxon>
        <taxon>Rhabditida</taxon>
        <taxon>Spirurina</taxon>
        <taxon>Ascaridomorpha</taxon>
        <taxon>Ascaridoidea</taxon>
        <taxon>Anisakidae</taxon>
        <taxon>Anisakis</taxon>
        <taxon>Anisakis simplex complex</taxon>
    </lineage>
</organism>
<dbReference type="WBParaSite" id="ASIM_0000043701-mRNA-1">
    <property type="protein sequence ID" value="ASIM_0000043701-mRNA-1"/>
    <property type="gene ID" value="ASIM_0000043701"/>
</dbReference>
<dbReference type="PANTHER" id="PTHR42881">
    <property type="entry name" value="PROLYL ENDOPEPTIDASE"/>
    <property type="match status" value="1"/>
</dbReference>
<evidence type="ECO:0000313" key="9">
    <source>
        <dbReference type="EMBL" id="VDK17611.1"/>
    </source>
</evidence>
<dbReference type="InterPro" id="IPR029058">
    <property type="entry name" value="AB_hydrolase_fold"/>
</dbReference>
<evidence type="ECO:0000256" key="4">
    <source>
        <dbReference type="ARBA" id="ARBA00022670"/>
    </source>
</evidence>
<proteinExistence type="inferred from homology"/>
<evidence type="ECO:0000256" key="3">
    <source>
        <dbReference type="ARBA" id="ARBA00016310"/>
    </source>
</evidence>
<dbReference type="EMBL" id="UYRR01000182">
    <property type="protein sequence ID" value="VDK17611.1"/>
    <property type="molecule type" value="Genomic_DNA"/>
</dbReference>
<dbReference type="GO" id="GO:0006508">
    <property type="term" value="P:proteolysis"/>
    <property type="evidence" value="ECO:0007669"/>
    <property type="project" value="UniProtKB-KW"/>
</dbReference>
<evidence type="ECO:0000256" key="2">
    <source>
        <dbReference type="ARBA" id="ARBA00005228"/>
    </source>
</evidence>
<dbReference type="FunFam" id="3.40.50.1820:FF:000005">
    <property type="entry name" value="Prolyl endopeptidase"/>
    <property type="match status" value="1"/>
</dbReference>
<evidence type="ECO:0000313" key="10">
    <source>
        <dbReference type="Proteomes" id="UP000267096"/>
    </source>
</evidence>
<keyword evidence="10" id="KW-1185">Reference proteome</keyword>
<reference evidence="11" key="1">
    <citation type="submission" date="2017-02" db="UniProtKB">
        <authorList>
            <consortium name="WormBaseParasite"/>
        </authorList>
    </citation>
    <scope>IDENTIFICATION</scope>
</reference>
<gene>
    <name evidence="9" type="ORF">ASIM_LOCUS341</name>
</gene>
<dbReference type="EC" id="3.4.21.-" evidence="7"/>
<dbReference type="PANTHER" id="PTHR42881:SF2">
    <property type="entry name" value="PROLYL ENDOPEPTIDASE"/>
    <property type="match status" value="1"/>
</dbReference>
<evidence type="ECO:0000259" key="8">
    <source>
        <dbReference type="Pfam" id="PF00326"/>
    </source>
</evidence>
<dbReference type="PROSITE" id="PS00708">
    <property type="entry name" value="PRO_ENDOPEP_SER"/>
    <property type="match status" value="1"/>
</dbReference>
<dbReference type="InterPro" id="IPR001375">
    <property type="entry name" value="Peptidase_S9_cat"/>
</dbReference>
<comment type="similarity">
    <text evidence="2 7">Belongs to the peptidase S9A family.</text>
</comment>
<evidence type="ECO:0000256" key="1">
    <source>
        <dbReference type="ARBA" id="ARBA00001070"/>
    </source>
</evidence>
<reference evidence="9 10" key="2">
    <citation type="submission" date="2018-11" db="EMBL/GenBank/DDBJ databases">
        <authorList>
            <consortium name="Pathogen Informatics"/>
        </authorList>
    </citation>
    <scope>NUCLEOTIDE SEQUENCE [LARGE SCALE GENOMIC DNA]</scope>
</reference>
<dbReference type="GO" id="GO:0070012">
    <property type="term" value="F:oligopeptidase activity"/>
    <property type="evidence" value="ECO:0007669"/>
    <property type="project" value="TreeGrafter"/>
</dbReference>
<dbReference type="GO" id="GO:0004252">
    <property type="term" value="F:serine-type endopeptidase activity"/>
    <property type="evidence" value="ECO:0007669"/>
    <property type="project" value="UniProtKB-UniRule"/>
</dbReference>
<accession>A0A0M3IYV8</accession>
<evidence type="ECO:0000256" key="6">
    <source>
        <dbReference type="ARBA" id="ARBA00022825"/>
    </source>
</evidence>
<dbReference type="OrthoDB" id="248387at2759"/>
<name>A0A0M3IYV8_ANISI</name>
<keyword evidence="6 7" id="KW-0720">Serine protease</keyword>
<protein>
    <recommendedName>
        <fullName evidence="3 7">Prolyl endopeptidase</fullName>
        <ecNumber evidence="7">3.4.21.-</ecNumber>
    </recommendedName>
</protein>
<dbReference type="Gene3D" id="3.40.50.1820">
    <property type="entry name" value="alpha/beta hydrolase"/>
    <property type="match status" value="1"/>
</dbReference>
<dbReference type="Pfam" id="PF00326">
    <property type="entry name" value="Peptidase_S9"/>
    <property type="match status" value="1"/>
</dbReference>
<keyword evidence="5 7" id="KW-0378">Hydrolase</keyword>
<dbReference type="InterPro" id="IPR002470">
    <property type="entry name" value="Peptidase_S9A"/>
</dbReference>
<dbReference type="PRINTS" id="PR00862">
    <property type="entry name" value="PROLIGOPTASE"/>
</dbReference>
<dbReference type="Proteomes" id="UP000267096">
    <property type="component" value="Unassembled WGS sequence"/>
</dbReference>
<feature type="domain" description="Peptidase S9 prolyl oligopeptidase catalytic" evidence="8">
    <location>
        <begin position="33"/>
        <end position="245"/>
    </location>
</feature>
<evidence type="ECO:0000313" key="11">
    <source>
        <dbReference type="WBParaSite" id="ASIM_0000043701-mRNA-1"/>
    </source>
</evidence>
<comment type="catalytic activity">
    <reaction evidence="1">
        <text>Hydrolysis of Pro-|-Xaa &gt;&gt; Ala-|-Xaa in oligopeptides.</text>
        <dbReference type="EC" id="3.4.21.26"/>
    </reaction>
</comment>
<dbReference type="SUPFAM" id="SSF53474">
    <property type="entry name" value="alpha/beta-Hydrolases"/>
    <property type="match status" value="1"/>
</dbReference>
<evidence type="ECO:0000256" key="5">
    <source>
        <dbReference type="ARBA" id="ARBA00022801"/>
    </source>
</evidence>